<reference evidence="1 2" key="2">
    <citation type="submission" date="2018-06" db="EMBL/GenBank/DDBJ databases">
        <authorList>
            <person name="Zhirakovskaya E."/>
        </authorList>
    </citation>
    <scope>NUCLEOTIDE SEQUENCE [LARGE SCALE GENOMIC DNA]</scope>
    <source>
        <strain evidence="1 2">FBKL4.011</strain>
    </source>
</reference>
<keyword evidence="2" id="KW-1185">Reference proteome</keyword>
<proteinExistence type="predicted"/>
<name>A0A364K5R6_9BACL</name>
<protein>
    <submittedName>
        <fullName evidence="1">Uncharacterized protein</fullName>
    </submittedName>
</protein>
<dbReference type="AlphaFoldDB" id="A0A364K5R6"/>
<evidence type="ECO:0000313" key="2">
    <source>
        <dbReference type="Proteomes" id="UP000251213"/>
    </source>
</evidence>
<organism evidence="1 2">
    <name type="scientific">Thermoflavimicrobium daqui</name>
    <dbReference type="NCBI Taxonomy" id="2137476"/>
    <lineage>
        <taxon>Bacteria</taxon>
        <taxon>Bacillati</taxon>
        <taxon>Bacillota</taxon>
        <taxon>Bacilli</taxon>
        <taxon>Bacillales</taxon>
        <taxon>Thermoactinomycetaceae</taxon>
        <taxon>Thermoflavimicrobium</taxon>
    </lineage>
</organism>
<dbReference type="EMBL" id="QJKK01000003">
    <property type="protein sequence ID" value="RAL25627.1"/>
    <property type="molecule type" value="Genomic_DNA"/>
</dbReference>
<accession>A0A364K5R6</accession>
<reference evidence="1 2" key="1">
    <citation type="submission" date="2018-06" db="EMBL/GenBank/DDBJ databases">
        <title>Thermoflavimicrobium daqus sp. nov., a thermophilic microbe isolated from Moutai-flavour Daqu.</title>
        <authorList>
            <person name="Wang X."/>
            <person name="Zhou H."/>
        </authorList>
    </citation>
    <scope>NUCLEOTIDE SEQUENCE [LARGE SCALE GENOMIC DNA]</scope>
    <source>
        <strain evidence="1 2">FBKL4.011</strain>
    </source>
</reference>
<evidence type="ECO:0000313" key="1">
    <source>
        <dbReference type="EMBL" id="RAL25627.1"/>
    </source>
</evidence>
<dbReference type="Proteomes" id="UP000251213">
    <property type="component" value="Unassembled WGS sequence"/>
</dbReference>
<comment type="caution">
    <text evidence="1">The sequence shown here is derived from an EMBL/GenBank/DDBJ whole genome shotgun (WGS) entry which is preliminary data.</text>
</comment>
<gene>
    <name evidence="1" type="ORF">DL897_05990</name>
</gene>
<dbReference type="OrthoDB" id="2991087at2"/>
<dbReference type="RefSeq" id="WP_113658241.1">
    <property type="nucleotide sequence ID" value="NZ_KZ845665.1"/>
</dbReference>
<sequence length="62" mass="7192">MKTVKLASLILAVSPELYDLLTESELNSYVLIERDFEKLKPEDLNDIIVKAIAYNQINPRYH</sequence>